<keyword evidence="3" id="KW-1185">Reference proteome</keyword>
<dbReference type="Proteomes" id="UP000015105">
    <property type="component" value="Chromosome 7D"/>
</dbReference>
<evidence type="ECO:0000313" key="2">
    <source>
        <dbReference type="EnsemblPlants" id="AET7Gv21132200.3"/>
    </source>
</evidence>
<proteinExistence type="predicted"/>
<feature type="region of interest" description="Disordered" evidence="1">
    <location>
        <begin position="1"/>
        <end position="77"/>
    </location>
</feature>
<reference evidence="3" key="2">
    <citation type="journal article" date="2017" name="Nat. Plants">
        <title>The Aegilops tauschii genome reveals multiple impacts of transposons.</title>
        <authorList>
            <person name="Zhao G."/>
            <person name="Zou C."/>
            <person name="Li K."/>
            <person name="Wang K."/>
            <person name="Li T."/>
            <person name="Gao L."/>
            <person name="Zhang X."/>
            <person name="Wang H."/>
            <person name="Yang Z."/>
            <person name="Liu X."/>
            <person name="Jiang W."/>
            <person name="Mao L."/>
            <person name="Kong X."/>
            <person name="Jiao Y."/>
            <person name="Jia J."/>
        </authorList>
    </citation>
    <scope>NUCLEOTIDE SEQUENCE [LARGE SCALE GENOMIC DNA]</scope>
    <source>
        <strain evidence="3">cv. AL8/78</strain>
    </source>
</reference>
<name>A0A453SWY9_AEGTS</name>
<reference evidence="3" key="1">
    <citation type="journal article" date="2014" name="Science">
        <title>Ancient hybridizations among the ancestral genomes of bread wheat.</title>
        <authorList>
            <consortium name="International Wheat Genome Sequencing Consortium,"/>
            <person name="Marcussen T."/>
            <person name="Sandve S.R."/>
            <person name="Heier L."/>
            <person name="Spannagl M."/>
            <person name="Pfeifer M."/>
            <person name="Jakobsen K.S."/>
            <person name="Wulff B.B."/>
            <person name="Steuernagel B."/>
            <person name="Mayer K.F."/>
            <person name="Olsen O.A."/>
        </authorList>
    </citation>
    <scope>NUCLEOTIDE SEQUENCE [LARGE SCALE GENOMIC DNA]</scope>
    <source>
        <strain evidence="3">cv. AL8/78</strain>
    </source>
</reference>
<dbReference type="AlphaFoldDB" id="A0A453SWY9"/>
<sequence>PFPQIQNHGDGPADRKAMAADLTDPSPSPPQPPHTHGRHPQPSPSLSDLDRPCSPPPASASPEIEASPPSNHGWLARRRARRSIKLAGLVIAEAQGEEGHREGQHRRCPDLFRERHLQAH</sequence>
<evidence type="ECO:0000313" key="3">
    <source>
        <dbReference type="Proteomes" id="UP000015105"/>
    </source>
</evidence>
<feature type="compositionally biased region" description="Low complexity" evidence="1">
    <location>
        <begin position="60"/>
        <end position="70"/>
    </location>
</feature>
<dbReference type="EnsemblPlants" id="AET7Gv21132200.3">
    <property type="protein sequence ID" value="AET7Gv21132200.3"/>
    <property type="gene ID" value="AET7Gv21132200"/>
</dbReference>
<dbReference type="Gramene" id="AET7Gv21132200.3">
    <property type="protein sequence ID" value="AET7Gv21132200.3"/>
    <property type="gene ID" value="AET7Gv21132200"/>
</dbReference>
<reference evidence="2" key="4">
    <citation type="submission" date="2019-03" db="UniProtKB">
        <authorList>
            <consortium name="EnsemblPlants"/>
        </authorList>
    </citation>
    <scope>IDENTIFICATION</scope>
</reference>
<reference evidence="2" key="3">
    <citation type="journal article" date="2017" name="Nature">
        <title>Genome sequence of the progenitor of the wheat D genome Aegilops tauschii.</title>
        <authorList>
            <person name="Luo M.C."/>
            <person name="Gu Y.Q."/>
            <person name="Puiu D."/>
            <person name="Wang H."/>
            <person name="Twardziok S.O."/>
            <person name="Deal K.R."/>
            <person name="Huo N."/>
            <person name="Zhu T."/>
            <person name="Wang L."/>
            <person name="Wang Y."/>
            <person name="McGuire P.E."/>
            <person name="Liu S."/>
            <person name="Long H."/>
            <person name="Ramasamy R.K."/>
            <person name="Rodriguez J.C."/>
            <person name="Van S.L."/>
            <person name="Yuan L."/>
            <person name="Wang Z."/>
            <person name="Xia Z."/>
            <person name="Xiao L."/>
            <person name="Anderson O.D."/>
            <person name="Ouyang S."/>
            <person name="Liang Y."/>
            <person name="Zimin A.V."/>
            <person name="Pertea G."/>
            <person name="Qi P."/>
            <person name="Bennetzen J.L."/>
            <person name="Dai X."/>
            <person name="Dawson M.W."/>
            <person name="Muller H.G."/>
            <person name="Kugler K."/>
            <person name="Rivarola-Duarte L."/>
            <person name="Spannagl M."/>
            <person name="Mayer K.F.X."/>
            <person name="Lu F.H."/>
            <person name="Bevan M.W."/>
            <person name="Leroy P."/>
            <person name="Li P."/>
            <person name="You F.M."/>
            <person name="Sun Q."/>
            <person name="Liu Z."/>
            <person name="Lyons E."/>
            <person name="Wicker T."/>
            <person name="Salzberg S.L."/>
            <person name="Devos K.M."/>
            <person name="Dvorak J."/>
        </authorList>
    </citation>
    <scope>NUCLEOTIDE SEQUENCE [LARGE SCALE GENOMIC DNA]</scope>
    <source>
        <strain evidence="2">cv. AL8/78</strain>
    </source>
</reference>
<protein>
    <submittedName>
        <fullName evidence="2">Uncharacterized protein</fullName>
    </submittedName>
</protein>
<organism evidence="2 3">
    <name type="scientific">Aegilops tauschii subsp. strangulata</name>
    <name type="common">Goatgrass</name>
    <dbReference type="NCBI Taxonomy" id="200361"/>
    <lineage>
        <taxon>Eukaryota</taxon>
        <taxon>Viridiplantae</taxon>
        <taxon>Streptophyta</taxon>
        <taxon>Embryophyta</taxon>
        <taxon>Tracheophyta</taxon>
        <taxon>Spermatophyta</taxon>
        <taxon>Magnoliopsida</taxon>
        <taxon>Liliopsida</taxon>
        <taxon>Poales</taxon>
        <taxon>Poaceae</taxon>
        <taxon>BOP clade</taxon>
        <taxon>Pooideae</taxon>
        <taxon>Triticodae</taxon>
        <taxon>Triticeae</taxon>
        <taxon>Triticinae</taxon>
        <taxon>Aegilops</taxon>
    </lineage>
</organism>
<evidence type="ECO:0000256" key="1">
    <source>
        <dbReference type="SAM" id="MobiDB-lite"/>
    </source>
</evidence>
<accession>A0A453SWY9</accession>
<reference evidence="2" key="5">
    <citation type="journal article" date="2021" name="G3 (Bethesda)">
        <title>Aegilops tauschii genome assembly Aet v5.0 features greater sequence contiguity and improved annotation.</title>
        <authorList>
            <person name="Wang L."/>
            <person name="Zhu T."/>
            <person name="Rodriguez J.C."/>
            <person name="Deal K.R."/>
            <person name="Dubcovsky J."/>
            <person name="McGuire P.E."/>
            <person name="Lux T."/>
            <person name="Spannagl M."/>
            <person name="Mayer K.F.X."/>
            <person name="Baldrich P."/>
            <person name="Meyers B.C."/>
            <person name="Huo N."/>
            <person name="Gu Y.Q."/>
            <person name="Zhou H."/>
            <person name="Devos K.M."/>
            <person name="Bennetzen J.L."/>
            <person name="Unver T."/>
            <person name="Budak H."/>
            <person name="Gulick P.J."/>
            <person name="Galiba G."/>
            <person name="Kalapos B."/>
            <person name="Nelson D.R."/>
            <person name="Li P."/>
            <person name="You F.M."/>
            <person name="Luo M.C."/>
            <person name="Dvorak J."/>
        </authorList>
    </citation>
    <scope>NUCLEOTIDE SEQUENCE [LARGE SCALE GENOMIC DNA]</scope>
    <source>
        <strain evidence="2">cv. AL8/78</strain>
    </source>
</reference>